<dbReference type="InterPro" id="IPR001810">
    <property type="entry name" value="F-box_dom"/>
</dbReference>
<reference evidence="3" key="1">
    <citation type="submission" date="2011-07" db="EMBL/GenBank/DDBJ databases">
        <authorList>
            <consortium name="Caenorhabditis brenneri Sequencing and Analysis Consortium"/>
            <person name="Wilson R.K."/>
        </authorList>
    </citation>
    <scope>NUCLEOTIDE SEQUENCE [LARGE SCALE GENOMIC DNA]</scope>
    <source>
        <strain evidence="3">PB2801</strain>
    </source>
</reference>
<sequence length="312" mass="36874">MDLENFDLLNLPPELILHVLKKCTYEKINDVSITCKSLHILTEENRKSLPSKDIYHIDLERRRVRAWRDFSWCDRIPFRSIEYISKFFCYVNVKVLTVNKLDEELCAFLIENAEKKSLRFEQLRLFHSVFSLRSHSITSFFQFSASHESICRLMKAAKCHVINFEAVESKLTPVQLGIEGYKNLNALCFEMDDSIGEEFFDSVLEKCQAKKFIFHACDKIPQRFVRNIFEKWLNGSREFDSVRITTNQNFSFDDIISELNIQQQDNSTWTAKNVKGDKATITMRRNNFHFFVAFEVNDNHVEDILYKIPYIE</sequence>
<dbReference type="InParanoid" id="G0P2Q4"/>
<keyword evidence="3" id="KW-1185">Reference proteome</keyword>
<evidence type="ECO:0000313" key="3">
    <source>
        <dbReference type="Proteomes" id="UP000008068"/>
    </source>
</evidence>
<name>G0P2Q4_CAEBE</name>
<dbReference type="OrthoDB" id="5783908at2759"/>
<dbReference type="SUPFAM" id="SSF81383">
    <property type="entry name" value="F-box domain"/>
    <property type="match status" value="1"/>
</dbReference>
<feature type="domain" description="F-box" evidence="1">
    <location>
        <begin position="5"/>
        <end position="46"/>
    </location>
</feature>
<dbReference type="Proteomes" id="UP000008068">
    <property type="component" value="Unassembled WGS sequence"/>
</dbReference>
<accession>G0P2Q4</accession>
<dbReference type="HOGENOM" id="CLU_934588_0_0_1"/>
<protein>
    <recommendedName>
        <fullName evidence="1">F-box domain-containing protein</fullName>
    </recommendedName>
</protein>
<dbReference type="EMBL" id="GL380029">
    <property type="protein sequence ID" value="EGT43371.1"/>
    <property type="molecule type" value="Genomic_DNA"/>
</dbReference>
<organism evidence="3">
    <name type="scientific">Caenorhabditis brenneri</name>
    <name type="common">Nematode worm</name>
    <dbReference type="NCBI Taxonomy" id="135651"/>
    <lineage>
        <taxon>Eukaryota</taxon>
        <taxon>Metazoa</taxon>
        <taxon>Ecdysozoa</taxon>
        <taxon>Nematoda</taxon>
        <taxon>Chromadorea</taxon>
        <taxon>Rhabditida</taxon>
        <taxon>Rhabditina</taxon>
        <taxon>Rhabditomorpha</taxon>
        <taxon>Rhabditoidea</taxon>
        <taxon>Rhabditidae</taxon>
        <taxon>Peloderinae</taxon>
        <taxon>Caenorhabditis</taxon>
    </lineage>
</organism>
<proteinExistence type="predicted"/>
<evidence type="ECO:0000313" key="2">
    <source>
        <dbReference type="EMBL" id="EGT43371.1"/>
    </source>
</evidence>
<dbReference type="InterPro" id="IPR036047">
    <property type="entry name" value="F-box-like_dom_sf"/>
</dbReference>
<gene>
    <name evidence="2" type="ORF">CAEBREN_00794</name>
</gene>
<dbReference type="FunCoup" id="G0P2Q4">
    <property type="interactions" value="1885"/>
</dbReference>
<dbReference type="PROSITE" id="PS50181">
    <property type="entry name" value="FBOX"/>
    <property type="match status" value="1"/>
</dbReference>
<evidence type="ECO:0000259" key="1">
    <source>
        <dbReference type="PROSITE" id="PS50181"/>
    </source>
</evidence>
<dbReference type="eggNOG" id="ENOG502TFVA">
    <property type="taxonomic scope" value="Eukaryota"/>
</dbReference>
<dbReference type="AlphaFoldDB" id="G0P2Q4"/>
<dbReference type="OMA" id="CAFLTEN"/>